<evidence type="ECO:0000313" key="2">
    <source>
        <dbReference type="EMBL" id="MCY9518609.1"/>
    </source>
</evidence>
<dbReference type="InterPro" id="IPR012854">
    <property type="entry name" value="Cu_amine_oxidase-like_N"/>
</dbReference>
<reference evidence="2 3" key="1">
    <citation type="submission" date="2022-05" db="EMBL/GenBank/DDBJ databases">
        <title>Genome Sequencing of Bee-Associated Microbes.</title>
        <authorList>
            <person name="Dunlap C."/>
        </authorList>
    </citation>
    <scope>NUCLEOTIDE SEQUENCE [LARGE SCALE GENOMIC DNA]</scope>
    <source>
        <strain evidence="2 3">NRRL NRS-1438</strain>
    </source>
</reference>
<dbReference type="Pfam" id="PF07833">
    <property type="entry name" value="Cu_amine_oxidN1"/>
    <property type="match status" value="1"/>
</dbReference>
<dbReference type="Proteomes" id="UP001207626">
    <property type="component" value="Unassembled WGS sequence"/>
</dbReference>
<evidence type="ECO:0000259" key="1">
    <source>
        <dbReference type="Pfam" id="PF07833"/>
    </source>
</evidence>
<dbReference type="RefSeq" id="WP_176392817.1">
    <property type="nucleotide sequence ID" value="NZ_JAMDLV010000020.1"/>
</dbReference>
<protein>
    <submittedName>
        <fullName evidence="2">Copper amine oxidase N-terminal domain-containing protein</fullName>
    </submittedName>
</protein>
<evidence type="ECO:0000313" key="3">
    <source>
        <dbReference type="Proteomes" id="UP001207626"/>
    </source>
</evidence>
<accession>A0ABT4DMQ3</accession>
<name>A0ABT4DMQ3_9BACL</name>
<dbReference type="SUPFAM" id="SSF55383">
    <property type="entry name" value="Copper amine oxidase, domain N"/>
    <property type="match status" value="1"/>
</dbReference>
<dbReference type="Gene3D" id="3.30.457.10">
    <property type="entry name" value="Copper amine oxidase-like, N-terminal domain"/>
    <property type="match status" value="1"/>
</dbReference>
<comment type="caution">
    <text evidence="2">The sequence shown here is derived from an EMBL/GenBank/DDBJ whole genome shotgun (WGS) entry which is preliminary data.</text>
</comment>
<feature type="domain" description="Copper amine oxidase-like N-terminal" evidence="1">
    <location>
        <begin position="2"/>
        <end position="106"/>
    </location>
</feature>
<dbReference type="EMBL" id="JAMDLW010000002">
    <property type="protein sequence ID" value="MCY9518609.1"/>
    <property type="molecule type" value="Genomic_DNA"/>
</dbReference>
<sequence length="116" mass="12950">MLNNESVQLPSKPVRHEGQVLLPLIDTLNVFHIPFSISDKSVHIKLDDRKVIIPIRHNESNIQVDGQTVNLSTPMIVSGGRLMVPLQLFRDALPCTLEWDETLKQLSVTLSGVESS</sequence>
<keyword evidence="3" id="KW-1185">Reference proteome</keyword>
<dbReference type="InterPro" id="IPR036582">
    <property type="entry name" value="Mao_N_sf"/>
</dbReference>
<organism evidence="2 3">
    <name type="scientific">Paenibacillus apiarius</name>
    <dbReference type="NCBI Taxonomy" id="46240"/>
    <lineage>
        <taxon>Bacteria</taxon>
        <taxon>Bacillati</taxon>
        <taxon>Bacillota</taxon>
        <taxon>Bacilli</taxon>
        <taxon>Bacillales</taxon>
        <taxon>Paenibacillaceae</taxon>
        <taxon>Paenibacillus</taxon>
    </lineage>
</organism>
<gene>
    <name evidence="2" type="ORF">M5X09_02830</name>
</gene>
<proteinExistence type="predicted"/>